<organism evidence="9 10">
    <name type="scientific">Chitinivorax tropicus</name>
    <dbReference type="NCBI Taxonomy" id="714531"/>
    <lineage>
        <taxon>Bacteria</taxon>
        <taxon>Pseudomonadati</taxon>
        <taxon>Pseudomonadota</taxon>
        <taxon>Betaproteobacteria</taxon>
        <taxon>Chitinivorax</taxon>
    </lineage>
</organism>
<dbReference type="Pfam" id="PF01416">
    <property type="entry name" value="PseudoU_synth_1"/>
    <property type="match status" value="2"/>
</dbReference>
<dbReference type="InterPro" id="IPR020095">
    <property type="entry name" value="PsdUridine_synth_TruA_C"/>
</dbReference>
<evidence type="ECO:0000256" key="4">
    <source>
        <dbReference type="HAMAP-Rule" id="MF_00171"/>
    </source>
</evidence>
<dbReference type="NCBIfam" id="TIGR00071">
    <property type="entry name" value="hisT_truA"/>
    <property type="match status" value="1"/>
</dbReference>
<feature type="active site" description="Nucleophile" evidence="4 5">
    <location>
        <position position="45"/>
    </location>
</feature>
<dbReference type="FunFam" id="3.30.70.580:FF:000001">
    <property type="entry name" value="tRNA pseudouridine synthase A"/>
    <property type="match status" value="1"/>
</dbReference>
<comment type="function">
    <text evidence="4">Formation of pseudouridine at positions 38, 39 and 40 in the anticodon stem and loop of transfer RNAs.</text>
</comment>
<dbReference type="EMBL" id="JACHHY010000011">
    <property type="protein sequence ID" value="MBB5018800.1"/>
    <property type="molecule type" value="Genomic_DNA"/>
</dbReference>
<dbReference type="GO" id="GO:0003723">
    <property type="term" value="F:RNA binding"/>
    <property type="evidence" value="ECO:0007669"/>
    <property type="project" value="InterPro"/>
</dbReference>
<dbReference type="AlphaFoldDB" id="A0A840MK70"/>
<dbReference type="PANTHER" id="PTHR11142">
    <property type="entry name" value="PSEUDOURIDYLATE SYNTHASE"/>
    <property type="match status" value="1"/>
</dbReference>
<evidence type="ECO:0000256" key="6">
    <source>
        <dbReference type="PIRSR" id="PIRSR001430-2"/>
    </source>
</evidence>
<feature type="binding site" evidence="4 6">
    <location>
        <position position="103"/>
    </location>
    <ligand>
        <name>substrate</name>
    </ligand>
</feature>
<dbReference type="InterPro" id="IPR001406">
    <property type="entry name" value="PsdUridine_synth_TruA"/>
</dbReference>
<dbReference type="GO" id="GO:0160147">
    <property type="term" value="F:tRNA pseudouridine(38-40) synthase activity"/>
    <property type="evidence" value="ECO:0007669"/>
    <property type="project" value="UniProtKB-EC"/>
</dbReference>
<evidence type="ECO:0000313" key="9">
    <source>
        <dbReference type="EMBL" id="MBB5018800.1"/>
    </source>
</evidence>
<evidence type="ECO:0000256" key="3">
    <source>
        <dbReference type="ARBA" id="ARBA00023235"/>
    </source>
</evidence>
<protein>
    <recommendedName>
        <fullName evidence="4">tRNA pseudouridine synthase A</fullName>
        <ecNumber evidence="4">5.4.99.12</ecNumber>
    </recommendedName>
    <alternativeName>
        <fullName evidence="4">tRNA pseudouridine(38-40) synthase</fullName>
    </alternativeName>
    <alternativeName>
        <fullName evidence="4">tRNA pseudouridylate synthase I</fullName>
    </alternativeName>
    <alternativeName>
        <fullName evidence="4">tRNA-uridine isomerase I</fullName>
    </alternativeName>
</protein>
<reference evidence="9 10" key="1">
    <citation type="submission" date="2020-08" db="EMBL/GenBank/DDBJ databases">
        <title>Genomic Encyclopedia of Type Strains, Phase IV (KMG-IV): sequencing the most valuable type-strain genomes for metagenomic binning, comparative biology and taxonomic classification.</title>
        <authorList>
            <person name="Goeker M."/>
        </authorList>
    </citation>
    <scope>NUCLEOTIDE SEQUENCE [LARGE SCALE GENOMIC DNA]</scope>
    <source>
        <strain evidence="9 10">DSM 27165</strain>
    </source>
</reference>
<dbReference type="GO" id="GO:0031119">
    <property type="term" value="P:tRNA pseudouridine synthesis"/>
    <property type="evidence" value="ECO:0007669"/>
    <property type="project" value="UniProtKB-UniRule"/>
</dbReference>
<keyword evidence="3 4" id="KW-0413">Isomerase</keyword>
<dbReference type="CDD" id="cd02570">
    <property type="entry name" value="PseudoU_synth_EcTruA"/>
    <property type="match status" value="1"/>
</dbReference>
<dbReference type="HAMAP" id="MF_00171">
    <property type="entry name" value="TruA"/>
    <property type="match status" value="1"/>
</dbReference>
<dbReference type="PIRSF" id="PIRSF001430">
    <property type="entry name" value="tRNA_psdUrid_synth"/>
    <property type="match status" value="1"/>
</dbReference>
<dbReference type="EC" id="5.4.99.12" evidence="4"/>
<proteinExistence type="inferred from homology"/>
<evidence type="ECO:0000256" key="2">
    <source>
        <dbReference type="ARBA" id="ARBA00022694"/>
    </source>
</evidence>
<comment type="caution">
    <text evidence="9">The sequence shown here is derived from an EMBL/GenBank/DDBJ whole genome shotgun (WGS) entry which is preliminary data.</text>
</comment>
<dbReference type="Proteomes" id="UP000575898">
    <property type="component" value="Unassembled WGS sequence"/>
</dbReference>
<dbReference type="PANTHER" id="PTHR11142:SF0">
    <property type="entry name" value="TRNA PSEUDOURIDINE SYNTHASE-LIKE 1"/>
    <property type="match status" value="1"/>
</dbReference>
<dbReference type="InterPro" id="IPR020097">
    <property type="entry name" value="PsdUridine_synth_TruA_a/b_dom"/>
</dbReference>
<comment type="subunit">
    <text evidence="4">Homodimer.</text>
</comment>
<evidence type="ECO:0000256" key="1">
    <source>
        <dbReference type="ARBA" id="ARBA00009375"/>
    </source>
</evidence>
<evidence type="ECO:0000256" key="7">
    <source>
        <dbReference type="RuleBase" id="RU003792"/>
    </source>
</evidence>
<sequence>MEYLGRRYAGWQSQPGGGTIQDALEYALAQIAGETIRVVAAGRTDAGVNATMQVVHFDTQVSRPITAWIRGVNRFLPDDIAVLWAKQVGDDFHARFCATARRYRYVLLMRPVRPALLRGSVGWCHNLLDVNDMQEAARQLIGEHDFSAFRAAECQAKSPVKHLYQLDIHQHGALIQFDLCANAFLHHMVRNIVGCLIQIGAGRQPVAWMGEVLAGRDRKLAAPTFSPDGLYLSGVDYEPKWGLGQLSISSAEGLLCDDKGRV</sequence>
<dbReference type="InterPro" id="IPR020094">
    <property type="entry name" value="TruA/RsuA/RluB/E/F_N"/>
</dbReference>
<dbReference type="Gene3D" id="3.30.70.580">
    <property type="entry name" value="Pseudouridine synthase I, catalytic domain, N-terminal subdomain"/>
    <property type="match status" value="1"/>
</dbReference>
<name>A0A840MK70_9PROT</name>
<comment type="similarity">
    <text evidence="1 4 7">Belongs to the tRNA pseudouridine synthase TruA family.</text>
</comment>
<feature type="domain" description="Pseudouridine synthase I TruA alpha/beta" evidence="8">
    <location>
        <begin position="2"/>
        <end position="96"/>
    </location>
</feature>
<evidence type="ECO:0000313" key="10">
    <source>
        <dbReference type="Proteomes" id="UP000575898"/>
    </source>
</evidence>
<evidence type="ECO:0000259" key="8">
    <source>
        <dbReference type="Pfam" id="PF01416"/>
    </source>
</evidence>
<accession>A0A840MK70</accession>
<dbReference type="Gene3D" id="3.30.70.660">
    <property type="entry name" value="Pseudouridine synthase I, catalytic domain, C-terminal subdomain"/>
    <property type="match status" value="1"/>
</dbReference>
<comment type="caution">
    <text evidence="4">Lacks conserved residue(s) required for the propagation of feature annotation.</text>
</comment>
<dbReference type="InterPro" id="IPR020103">
    <property type="entry name" value="PsdUridine_synth_cat_dom_sf"/>
</dbReference>
<keyword evidence="2 4" id="KW-0819">tRNA processing</keyword>
<keyword evidence="10" id="KW-1185">Reference proteome</keyword>
<gene>
    <name evidence="4" type="primary">truA</name>
    <name evidence="9" type="ORF">HNQ59_002093</name>
</gene>
<comment type="catalytic activity">
    <reaction evidence="4 7">
        <text>uridine(38/39/40) in tRNA = pseudouridine(38/39/40) in tRNA</text>
        <dbReference type="Rhea" id="RHEA:22376"/>
        <dbReference type="Rhea" id="RHEA-COMP:10085"/>
        <dbReference type="Rhea" id="RHEA-COMP:10087"/>
        <dbReference type="ChEBI" id="CHEBI:65314"/>
        <dbReference type="ChEBI" id="CHEBI:65315"/>
        <dbReference type="EC" id="5.4.99.12"/>
    </reaction>
</comment>
<feature type="domain" description="Pseudouridine synthase I TruA alpha/beta" evidence="8">
    <location>
        <begin position="136"/>
        <end position="238"/>
    </location>
</feature>
<dbReference type="SUPFAM" id="SSF55120">
    <property type="entry name" value="Pseudouridine synthase"/>
    <property type="match status" value="1"/>
</dbReference>
<evidence type="ECO:0000256" key="5">
    <source>
        <dbReference type="PIRSR" id="PIRSR001430-1"/>
    </source>
</evidence>